<dbReference type="AlphaFoldDB" id="A0A562VEK0"/>
<sequence length="328" mass="34103">MRRKGRKAALIAAVVSAVMIAGPAATATADDPGTSAAPSVAEIKLDNAARAAAAPTMYFGAKPLSDVTTAATAAANAASCAITPKYATALVIAMTWPEVSPSGEAPSPMTLSRYDTQSSLGDPQDRADGLWFHPGIGMWQLDSAGLGTTFTAMEAMDTETAANRMAPFIVNKYCGRINAGATAPSARASAWADWVACRSGACDTIFWRIYNNGVTPVQGVGRYGGGEARECRFNGVTQACLYVDPAQAEGADWWARPGGGRSPVAAPFYVFKQQVNGKTTEVRYWLRADSGAGTDVVATRAFGTNARGGLVWRTGSGFCDLTTGTGSC</sequence>
<dbReference type="OrthoDB" id="2678967at2"/>
<evidence type="ECO:0008006" key="4">
    <source>
        <dbReference type="Google" id="ProtNLM"/>
    </source>
</evidence>
<keyword evidence="3" id="KW-1185">Reference proteome</keyword>
<accession>A0A562VEK0</accession>
<protein>
    <recommendedName>
        <fullName evidence="4">Transglycosylase-like protein with SLT domain</fullName>
    </recommendedName>
</protein>
<dbReference type="RefSeq" id="WP_147136533.1">
    <property type="nucleotide sequence ID" value="NZ_BAABIJ010000001.1"/>
</dbReference>
<comment type="caution">
    <text evidence="2">The sequence shown here is derived from an EMBL/GenBank/DDBJ whole genome shotgun (WGS) entry which is preliminary data.</text>
</comment>
<evidence type="ECO:0000256" key="1">
    <source>
        <dbReference type="SAM" id="SignalP"/>
    </source>
</evidence>
<keyword evidence="1" id="KW-0732">Signal</keyword>
<proteinExistence type="predicted"/>
<evidence type="ECO:0000313" key="3">
    <source>
        <dbReference type="Proteomes" id="UP000321617"/>
    </source>
</evidence>
<feature type="chain" id="PRO_5021965610" description="Transglycosylase-like protein with SLT domain" evidence="1">
    <location>
        <begin position="30"/>
        <end position="328"/>
    </location>
</feature>
<evidence type="ECO:0000313" key="2">
    <source>
        <dbReference type="EMBL" id="TWJ16313.1"/>
    </source>
</evidence>
<dbReference type="Proteomes" id="UP000321617">
    <property type="component" value="Unassembled WGS sequence"/>
</dbReference>
<dbReference type="EMBL" id="VLLL01000005">
    <property type="protein sequence ID" value="TWJ16313.1"/>
    <property type="molecule type" value="Genomic_DNA"/>
</dbReference>
<name>A0A562VEK0_9ACTN</name>
<gene>
    <name evidence="2" type="ORF">LX16_2042</name>
</gene>
<reference evidence="2 3" key="1">
    <citation type="journal article" date="2013" name="Stand. Genomic Sci.">
        <title>Genomic Encyclopedia of Type Strains, Phase I: The one thousand microbial genomes (KMG-I) project.</title>
        <authorList>
            <person name="Kyrpides N.C."/>
            <person name="Woyke T."/>
            <person name="Eisen J.A."/>
            <person name="Garrity G."/>
            <person name="Lilburn T.G."/>
            <person name="Beck B.J."/>
            <person name="Whitman W.B."/>
            <person name="Hugenholtz P."/>
            <person name="Klenk H.P."/>
        </authorList>
    </citation>
    <scope>NUCLEOTIDE SEQUENCE [LARGE SCALE GENOMIC DNA]</scope>
    <source>
        <strain evidence="2 3">DSM 45044</strain>
    </source>
</reference>
<feature type="signal peptide" evidence="1">
    <location>
        <begin position="1"/>
        <end position="29"/>
    </location>
</feature>
<organism evidence="2 3">
    <name type="scientific">Stackebrandtia albiflava</name>
    <dbReference type="NCBI Taxonomy" id="406432"/>
    <lineage>
        <taxon>Bacteria</taxon>
        <taxon>Bacillati</taxon>
        <taxon>Actinomycetota</taxon>
        <taxon>Actinomycetes</taxon>
        <taxon>Glycomycetales</taxon>
        <taxon>Glycomycetaceae</taxon>
        <taxon>Stackebrandtia</taxon>
    </lineage>
</organism>